<dbReference type="AlphaFoldDB" id="A0AAV2TPC2"/>
<feature type="transmembrane region" description="Helical" evidence="2">
    <location>
        <begin position="40"/>
        <end position="64"/>
    </location>
</feature>
<accession>A0AAV2TPC2</accession>
<feature type="transmembrane region" description="Helical" evidence="2">
    <location>
        <begin position="725"/>
        <end position="748"/>
    </location>
</feature>
<dbReference type="Pfam" id="PF07690">
    <property type="entry name" value="MFS_1"/>
    <property type="match status" value="1"/>
</dbReference>
<keyword evidence="2" id="KW-0812">Transmembrane</keyword>
<feature type="transmembrane region" description="Helical" evidence="2">
    <location>
        <begin position="195"/>
        <end position="216"/>
    </location>
</feature>
<keyword evidence="2" id="KW-1133">Transmembrane helix</keyword>
<feature type="transmembrane region" description="Helical" evidence="2">
    <location>
        <begin position="760"/>
        <end position="781"/>
    </location>
</feature>
<feature type="transmembrane region" description="Helical" evidence="2">
    <location>
        <begin position="698"/>
        <end position="719"/>
    </location>
</feature>
<comment type="caution">
    <text evidence="3">The sequence shown here is derived from an EMBL/GenBank/DDBJ whole genome shotgun (WGS) entry which is preliminary data.</text>
</comment>
<evidence type="ECO:0000256" key="1">
    <source>
        <dbReference type="SAM" id="MobiDB-lite"/>
    </source>
</evidence>
<feature type="compositionally biased region" description="Polar residues" evidence="1">
    <location>
        <begin position="863"/>
        <end position="872"/>
    </location>
</feature>
<dbReference type="PANTHER" id="PTHR11360">
    <property type="entry name" value="MONOCARBOXYLATE TRANSPORTER"/>
    <property type="match status" value="1"/>
</dbReference>
<feature type="region of interest" description="Disordered" evidence="1">
    <location>
        <begin position="849"/>
        <end position="872"/>
    </location>
</feature>
<evidence type="ECO:0000313" key="3">
    <source>
        <dbReference type="EMBL" id="CAL5138228.1"/>
    </source>
</evidence>
<dbReference type="InterPro" id="IPR036259">
    <property type="entry name" value="MFS_trans_sf"/>
</dbReference>
<dbReference type="SUPFAM" id="SSF103473">
    <property type="entry name" value="MFS general substrate transporter"/>
    <property type="match status" value="2"/>
</dbReference>
<evidence type="ECO:0008006" key="5">
    <source>
        <dbReference type="Google" id="ProtNLM"/>
    </source>
</evidence>
<name>A0AAV2TPC2_CALDB</name>
<organism evidence="3 4">
    <name type="scientific">Calicophoron daubneyi</name>
    <name type="common">Rumen fluke</name>
    <name type="synonym">Paramphistomum daubneyi</name>
    <dbReference type="NCBI Taxonomy" id="300641"/>
    <lineage>
        <taxon>Eukaryota</taxon>
        <taxon>Metazoa</taxon>
        <taxon>Spiralia</taxon>
        <taxon>Lophotrochozoa</taxon>
        <taxon>Platyhelminthes</taxon>
        <taxon>Trematoda</taxon>
        <taxon>Digenea</taxon>
        <taxon>Plagiorchiida</taxon>
        <taxon>Pronocephalata</taxon>
        <taxon>Paramphistomoidea</taxon>
        <taxon>Paramphistomidae</taxon>
        <taxon>Calicophoron</taxon>
    </lineage>
</organism>
<dbReference type="EMBL" id="CAXLJL010000489">
    <property type="protein sequence ID" value="CAL5138228.1"/>
    <property type="molecule type" value="Genomic_DNA"/>
</dbReference>
<protein>
    <recommendedName>
        <fullName evidence="5">Major facilitator superfamily (MFS) profile domain-containing protein</fullName>
    </recommendedName>
</protein>
<dbReference type="Proteomes" id="UP001497525">
    <property type="component" value="Unassembled WGS sequence"/>
</dbReference>
<evidence type="ECO:0000256" key="2">
    <source>
        <dbReference type="SAM" id="Phobius"/>
    </source>
</evidence>
<reference evidence="3" key="1">
    <citation type="submission" date="2024-06" db="EMBL/GenBank/DDBJ databases">
        <authorList>
            <person name="Liu X."/>
            <person name="Lenzi L."/>
            <person name="Haldenby T S."/>
            <person name="Uol C."/>
        </authorList>
    </citation>
    <scope>NUCLEOTIDE SEQUENCE</scope>
</reference>
<gene>
    <name evidence="3" type="ORF">CDAUBV1_LOCUS12834</name>
</gene>
<dbReference type="InterPro" id="IPR050327">
    <property type="entry name" value="Proton-linked_MCT"/>
</dbReference>
<feature type="transmembrane region" description="Helical" evidence="2">
    <location>
        <begin position="666"/>
        <end position="686"/>
    </location>
</feature>
<feature type="transmembrane region" description="Helical" evidence="2">
    <location>
        <begin position="793"/>
        <end position="815"/>
    </location>
</feature>
<feature type="transmembrane region" description="Helical" evidence="2">
    <location>
        <begin position="134"/>
        <end position="153"/>
    </location>
</feature>
<dbReference type="Gene3D" id="1.20.1250.20">
    <property type="entry name" value="MFS general substrate transporter like domains"/>
    <property type="match status" value="2"/>
</dbReference>
<dbReference type="PANTHER" id="PTHR11360:SF284">
    <property type="entry name" value="EG:103B4.3 PROTEIN-RELATED"/>
    <property type="match status" value="1"/>
</dbReference>
<evidence type="ECO:0000313" key="4">
    <source>
        <dbReference type="Proteomes" id="UP001497525"/>
    </source>
</evidence>
<sequence>MHEVADAHLASGVTKKQENEALMRKYRADERKRCIDRKPAWVVAFCACVILGIHYGMNTCGALFYPTLMEATGYPISVVTWLVTGQFAIMFCLAPLYNRIMDLVPLRPAICVTVILTSAAIIGASFVHNYFVFLSLYTVVGGFGLGTSIVRVIAITAEYFDRYRVIALALCSSGVGLGIFTLSKLGALMIDAYSWRIAMIGYALIHLNVIPLFFIVRPLPSEPMPEPTVLIAEQPDLSLSALNIATLKARKRTRTESVTSVLTVRSCQVEFLGANRNSASYDLQATGKALDLHVIIEFVRASLEPDTSKIIIDPVTFLTEPDTQTLGQLEDAAKQYFSSQESTITAVTNVMIPLIFIIEMDHSSAKAPHANINRVGELAGNDLREWLESRPELDNGINDFQNVDIVFPRRFQVAGEMFASLSVAAYERSELRRKIRDLIEQGEQSVKEYTEKLESRGLCVHPNPVMVLIDHGHYIAQHSKLNGQVVGDLPVLAALDDEHKNFAHVCSHSEKFEQPKPRYHNTTDYKDLTESFAVKGKNIISSTGRPELYEASTTLSVPDGRLTRSSYELTWSHRYRIPSYRHLHDNTTSMVSVNRSKDALDLIISKMDNERRVDDGPIKIHGPRKFLLANPLFLGFLISRSLVYITDSIAFAHLTSFAITLNYSPALAANLLSFIGFTSMLARVGTGLVAHFATKMELGVLTAGCLCALGVHAIVMPWFPRYVSLAAFAVSYGILVSPSFAFAPTMAYNIIGPKQYDEAVSYLFQFEAIGYLLGGPIGGIIKEINSDYKDCFLFAGISSLVGAFILATQAVVLACKRRRRKQKTREVNLHNNEKRAPLLESALERCNEQSTDGLDPTGDGQSGVRNSSVTCQ</sequence>
<dbReference type="InterPro" id="IPR011701">
    <property type="entry name" value="MFS"/>
</dbReference>
<feature type="transmembrane region" description="Helical" evidence="2">
    <location>
        <begin position="109"/>
        <end position="128"/>
    </location>
</feature>
<feature type="transmembrane region" description="Helical" evidence="2">
    <location>
        <begin position="626"/>
        <end position="646"/>
    </location>
</feature>
<keyword evidence="2" id="KW-0472">Membrane</keyword>
<feature type="transmembrane region" description="Helical" evidence="2">
    <location>
        <begin position="165"/>
        <end position="183"/>
    </location>
</feature>
<proteinExistence type="predicted"/>
<feature type="transmembrane region" description="Helical" evidence="2">
    <location>
        <begin position="76"/>
        <end position="97"/>
    </location>
</feature>
<dbReference type="GO" id="GO:0008028">
    <property type="term" value="F:monocarboxylic acid transmembrane transporter activity"/>
    <property type="evidence" value="ECO:0007669"/>
    <property type="project" value="TreeGrafter"/>
</dbReference>